<keyword evidence="2" id="KW-1133">Transmembrane helix</keyword>
<name>A0ABD6DK12_9EURY</name>
<evidence type="ECO:0000313" key="5">
    <source>
        <dbReference type="Proteomes" id="UP001597034"/>
    </source>
</evidence>
<evidence type="ECO:0000259" key="3">
    <source>
        <dbReference type="PROSITE" id="PS50076"/>
    </source>
</evidence>
<dbReference type="CDD" id="cd06257">
    <property type="entry name" value="DnaJ"/>
    <property type="match status" value="1"/>
</dbReference>
<evidence type="ECO:0000256" key="2">
    <source>
        <dbReference type="SAM" id="Phobius"/>
    </source>
</evidence>
<sequence length="192" mass="21303">MRDSPLLFGLAAVFAGLTTVLLVVAIVTRELFVLGIAAPLAVTTYLFWFQASGKLRERVDAGTYRDAFGQRRRAAERKAAEGPRGPRSRFGREARRAAEERRRRARATAAGATAGGRRQRSQGERRRRAPRSTEGPTRGEALDRLDLDADADQADVREAYRSKVKEVHPDTTGGDEEAFKRVTAAYDRLSEE</sequence>
<feature type="domain" description="J" evidence="3">
    <location>
        <begin position="140"/>
        <end position="192"/>
    </location>
</feature>
<dbReference type="InterPro" id="IPR001623">
    <property type="entry name" value="DnaJ_domain"/>
</dbReference>
<dbReference type="Gene3D" id="1.10.287.110">
    <property type="entry name" value="DnaJ domain"/>
    <property type="match status" value="1"/>
</dbReference>
<organism evidence="4 5">
    <name type="scientific">Haloarchaeobius litoreus</name>
    <dbReference type="NCBI Taxonomy" id="755306"/>
    <lineage>
        <taxon>Archaea</taxon>
        <taxon>Methanobacteriati</taxon>
        <taxon>Methanobacteriota</taxon>
        <taxon>Stenosarchaea group</taxon>
        <taxon>Halobacteria</taxon>
        <taxon>Halobacteriales</taxon>
        <taxon>Halorubellaceae</taxon>
        <taxon>Haloarchaeobius</taxon>
    </lineage>
</organism>
<dbReference type="SMART" id="SM00271">
    <property type="entry name" value="DnaJ"/>
    <property type="match status" value="1"/>
</dbReference>
<dbReference type="EMBL" id="JBHUDO010000002">
    <property type="protein sequence ID" value="MFD1646352.1"/>
    <property type="molecule type" value="Genomic_DNA"/>
</dbReference>
<protein>
    <submittedName>
        <fullName evidence="4">J domain-containing protein</fullName>
    </submittedName>
</protein>
<feature type="transmembrane region" description="Helical" evidence="2">
    <location>
        <begin position="32"/>
        <end position="49"/>
    </location>
</feature>
<evidence type="ECO:0000256" key="1">
    <source>
        <dbReference type="SAM" id="MobiDB-lite"/>
    </source>
</evidence>
<feature type="compositionally biased region" description="Basic and acidic residues" evidence="1">
    <location>
        <begin position="90"/>
        <end position="102"/>
    </location>
</feature>
<dbReference type="Pfam" id="PF00226">
    <property type="entry name" value="DnaJ"/>
    <property type="match status" value="1"/>
</dbReference>
<keyword evidence="2" id="KW-0472">Membrane</keyword>
<keyword evidence="2" id="KW-0812">Transmembrane</keyword>
<feature type="compositionally biased region" description="Basic residues" evidence="1">
    <location>
        <begin position="117"/>
        <end position="130"/>
    </location>
</feature>
<dbReference type="InterPro" id="IPR036869">
    <property type="entry name" value="J_dom_sf"/>
</dbReference>
<comment type="caution">
    <text evidence="4">The sequence shown here is derived from an EMBL/GenBank/DDBJ whole genome shotgun (WGS) entry which is preliminary data.</text>
</comment>
<gene>
    <name evidence="4" type="ORF">ACFSBL_11735</name>
</gene>
<accession>A0ABD6DK12</accession>
<dbReference type="RefSeq" id="WP_256398127.1">
    <property type="nucleotide sequence ID" value="NZ_JANHJR010000001.1"/>
</dbReference>
<keyword evidence="5" id="KW-1185">Reference proteome</keyword>
<dbReference type="AlphaFoldDB" id="A0ABD6DK12"/>
<dbReference type="PROSITE" id="PS50076">
    <property type="entry name" value="DNAJ_2"/>
    <property type="match status" value="1"/>
</dbReference>
<dbReference type="SUPFAM" id="SSF46565">
    <property type="entry name" value="Chaperone J-domain"/>
    <property type="match status" value="1"/>
</dbReference>
<dbReference type="Proteomes" id="UP001597034">
    <property type="component" value="Unassembled WGS sequence"/>
</dbReference>
<feature type="compositionally biased region" description="Low complexity" evidence="1">
    <location>
        <begin position="107"/>
        <end position="116"/>
    </location>
</feature>
<proteinExistence type="predicted"/>
<feature type="region of interest" description="Disordered" evidence="1">
    <location>
        <begin position="70"/>
        <end position="152"/>
    </location>
</feature>
<evidence type="ECO:0000313" key="4">
    <source>
        <dbReference type="EMBL" id="MFD1646352.1"/>
    </source>
</evidence>
<reference evidence="4 5" key="1">
    <citation type="journal article" date="2019" name="Int. J. Syst. Evol. Microbiol.">
        <title>The Global Catalogue of Microorganisms (GCM) 10K type strain sequencing project: providing services to taxonomists for standard genome sequencing and annotation.</title>
        <authorList>
            <consortium name="The Broad Institute Genomics Platform"/>
            <consortium name="The Broad Institute Genome Sequencing Center for Infectious Disease"/>
            <person name="Wu L."/>
            <person name="Ma J."/>
        </authorList>
    </citation>
    <scope>NUCLEOTIDE SEQUENCE [LARGE SCALE GENOMIC DNA]</scope>
    <source>
        <strain evidence="4 5">CGMCC 1.10390</strain>
    </source>
</reference>